<feature type="domain" description="UspA" evidence="3">
    <location>
        <begin position="38"/>
        <end position="170"/>
    </location>
</feature>
<dbReference type="PANTHER" id="PTHR46553">
    <property type="entry name" value="ADENINE NUCLEOTIDE ALPHA HYDROLASES-LIKE SUPERFAMILY PROTEIN"/>
    <property type="match status" value="1"/>
</dbReference>
<dbReference type="Proteomes" id="UP000579605">
    <property type="component" value="Unassembled WGS sequence"/>
</dbReference>
<dbReference type="RefSeq" id="WP_179787979.1">
    <property type="nucleotide sequence ID" value="NZ_BAAARR010000016.1"/>
</dbReference>
<reference evidence="4 5" key="1">
    <citation type="submission" date="2020-07" db="EMBL/GenBank/DDBJ databases">
        <title>Sequencing the genomes of 1000 actinobacteria strains.</title>
        <authorList>
            <person name="Klenk H.-P."/>
        </authorList>
    </citation>
    <scope>NUCLEOTIDE SEQUENCE [LARGE SCALE GENOMIC DNA]</scope>
    <source>
        <strain evidence="4 5">DSM 18448</strain>
    </source>
</reference>
<dbReference type="InterPro" id="IPR006015">
    <property type="entry name" value="Universal_stress_UspA"/>
</dbReference>
<sequence length="180" mass="18699">MSETTAVPEARRETGPGDVSAVETAPAAAGSSNGRPFVVVGVDGSASAEAAVEWAAEECARRGARLVLLHVREPVVGSVLTVESRRYRARSVGDTVGDLWDQVNQLRERRVDAEGQVEEGTPDQVLIMASEDAELLVVGAEGADRHRGLLLGEVAQQCARGAACPVVIIPPPGGRPGATA</sequence>
<dbReference type="CDD" id="cd00293">
    <property type="entry name" value="USP-like"/>
    <property type="match status" value="1"/>
</dbReference>
<comment type="caution">
    <text evidence="4">The sequence shown here is derived from an EMBL/GenBank/DDBJ whole genome shotgun (WGS) entry which is preliminary data.</text>
</comment>
<evidence type="ECO:0000313" key="5">
    <source>
        <dbReference type="Proteomes" id="UP000579605"/>
    </source>
</evidence>
<gene>
    <name evidence="4" type="ORF">F4554_003066</name>
</gene>
<feature type="region of interest" description="Disordered" evidence="2">
    <location>
        <begin position="1"/>
        <end position="34"/>
    </location>
</feature>
<keyword evidence="5" id="KW-1185">Reference proteome</keyword>
<evidence type="ECO:0000256" key="1">
    <source>
        <dbReference type="ARBA" id="ARBA00008791"/>
    </source>
</evidence>
<organism evidence="4 5">
    <name type="scientific">Actinopolymorpha rutila</name>
    <dbReference type="NCBI Taxonomy" id="446787"/>
    <lineage>
        <taxon>Bacteria</taxon>
        <taxon>Bacillati</taxon>
        <taxon>Actinomycetota</taxon>
        <taxon>Actinomycetes</taxon>
        <taxon>Propionibacteriales</taxon>
        <taxon>Actinopolymorphaceae</taxon>
        <taxon>Actinopolymorpha</taxon>
    </lineage>
</organism>
<dbReference type="Gene3D" id="3.40.50.620">
    <property type="entry name" value="HUPs"/>
    <property type="match status" value="1"/>
</dbReference>
<dbReference type="PRINTS" id="PR01438">
    <property type="entry name" value="UNVRSLSTRESS"/>
</dbReference>
<dbReference type="PANTHER" id="PTHR46553:SF3">
    <property type="entry name" value="ADENINE NUCLEOTIDE ALPHA HYDROLASES-LIKE SUPERFAMILY PROTEIN"/>
    <property type="match status" value="1"/>
</dbReference>
<dbReference type="SUPFAM" id="SSF52402">
    <property type="entry name" value="Adenine nucleotide alpha hydrolases-like"/>
    <property type="match status" value="1"/>
</dbReference>
<dbReference type="InterPro" id="IPR006016">
    <property type="entry name" value="UspA"/>
</dbReference>
<evidence type="ECO:0000256" key="2">
    <source>
        <dbReference type="SAM" id="MobiDB-lite"/>
    </source>
</evidence>
<evidence type="ECO:0000259" key="3">
    <source>
        <dbReference type="Pfam" id="PF00582"/>
    </source>
</evidence>
<dbReference type="AlphaFoldDB" id="A0A852ZEX7"/>
<dbReference type="InterPro" id="IPR014729">
    <property type="entry name" value="Rossmann-like_a/b/a_fold"/>
</dbReference>
<comment type="similarity">
    <text evidence="1">Belongs to the universal stress protein A family.</text>
</comment>
<name>A0A852ZEX7_9ACTN</name>
<protein>
    <submittedName>
        <fullName evidence="4">Nucleotide-binding universal stress UspA family protein</fullName>
    </submittedName>
</protein>
<proteinExistence type="inferred from homology"/>
<dbReference type="Pfam" id="PF00582">
    <property type="entry name" value="Usp"/>
    <property type="match status" value="1"/>
</dbReference>
<dbReference type="EMBL" id="JACBZH010000001">
    <property type="protein sequence ID" value="NYH90428.1"/>
    <property type="molecule type" value="Genomic_DNA"/>
</dbReference>
<evidence type="ECO:0000313" key="4">
    <source>
        <dbReference type="EMBL" id="NYH90428.1"/>
    </source>
</evidence>
<accession>A0A852ZEX7</accession>